<proteinExistence type="predicted"/>
<gene>
    <name evidence="1" type="ORF">CPAR01_11156</name>
</gene>
<reference evidence="1 2" key="1">
    <citation type="submission" date="2016-10" db="EMBL/GenBank/DDBJ databases">
        <title>The genome sequence of Colletotrichum fioriniae PJ7.</title>
        <authorList>
            <person name="Baroncelli R."/>
        </authorList>
    </citation>
    <scope>NUCLEOTIDE SEQUENCE [LARGE SCALE GENOMIC DNA]</scope>
    <source>
        <strain evidence="1 2">IMI 384185</strain>
    </source>
</reference>
<name>A0ABQ9SAV2_9PEZI</name>
<sequence>MSEALPASREVTQEHIYRAMLLISIAVASWTLDCLGTADAICFLISSDMVGLPAYALAEAFIVTILNDEMPILIDTDYMNQNCQTISYSTRLNSKPRVYPSDAVADHDPGMLADYVEVCLSWQERVIKPPRLELVRAKRNHAFTDEEWHLYNVFALGVLVVTKLFHNRNGRPFPSILQFLVSIERFSPRQESTAKTYICIAGLSSPQDIIAFDQTLSGMGFKDACRPLEFCYETSRIEFSASSGIYDVKSSSTETLCGSIAIFGQSDGSRSKSTIGGLIEVDSQSFALTTKHRPETEMVTDGEENSPSLADLMLELLEVEVVEELTPQNYQPAWMDSSNRGAVVSPVEKNQAWEDWDLIPIEKAQRLPNLIPNNKSSENTMRSRQVTKFVDFDMKSFDDALPWQVLIISGMSGVLDGLLSSNPSHMHCGVDSSYEVWTVRLKQHDLQAGDSGSWVVRRSDHGLLGMVVARSPGSAYMVSFDKIRESIERRRSLAPHSVELPRFPTKRSVSQRRAQLMSDINEGLSQYHEATPSDNAMTQNNPMGLRLSSLVSPLGSALQTLQNLMSTVIGPMKDVLKPYMKNPPARIPRSGGESELLFNIANLPNSFPSILQALDSHTILDAHLPKPQRHPQ</sequence>
<evidence type="ECO:0000313" key="2">
    <source>
        <dbReference type="Proteomes" id="UP001241169"/>
    </source>
</evidence>
<protein>
    <recommendedName>
        <fullName evidence="3">SH2 domain-containing protein</fullName>
    </recommendedName>
</protein>
<dbReference type="RefSeq" id="XP_060345763.1">
    <property type="nucleotide sequence ID" value="XM_060495415.1"/>
</dbReference>
<dbReference type="Proteomes" id="UP001241169">
    <property type="component" value="Unassembled WGS sequence"/>
</dbReference>
<accession>A0ABQ9SAV2</accession>
<dbReference type="GeneID" id="85379314"/>
<evidence type="ECO:0000313" key="1">
    <source>
        <dbReference type="EMBL" id="KAK1531507.1"/>
    </source>
</evidence>
<keyword evidence="2" id="KW-1185">Reference proteome</keyword>
<organism evidence="1 2">
    <name type="scientific">Colletotrichum paranaense</name>
    <dbReference type="NCBI Taxonomy" id="1914294"/>
    <lineage>
        <taxon>Eukaryota</taxon>
        <taxon>Fungi</taxon>
        <taxon>Dikarya</taxon>
        <taxon>Ascomycota</taxon>
        <taxon>Pezizomycotina</taxon>
        <taxon>Sordariomycetes</taxon>
        <taxon>Hypocreomycetidae</taxon>
        <taxon>Glomerellales</taxon>
        <taxon>Glomerellaceae</taxon>
        <taxon>Colletotrichum</taxon>
        <taxon>Colletotrichum acutatum species complex</taxon>
    </lineage>
</organism>
<evidence type="ECO:0008006" key="3">
    <source>
        <dbReference type="Google" id="ProtNLM"/>
    </source>
</evidence>
<dbReference type="EMBL" id="MOPA01000009">
    <property type="protein sequence ID" value="KAK1531507.1"/>
    <property type="molecule type" value="Genomic_DNA"/>
</dbReference>
<comment type="caution">
    <text evidence="1">The sequence shown here is derived from an EMBL/GenBank/DDBJ whole genome shotgun (WGS) entry which is preliminary data.</text>
</comment>